<dbReference type="Gene3D" id="3.60.10.10">
    <property type="entry name" value="Endonuclease/exonuclease/phosphatase"/>
    <property type="match status" value="1"/>
</dbReference>
<comment type="similarity">
    <text evidence="1">Belongs to the helicase family.</text>
</comment>
<keyword evidence="1 5" id="KW-0347">Helicase</keyword>
<dbReference type="GO" id="GO:0043139">
    <property type="term" value="F:5'-3' DNA helicase activity"/>
    <property type="evidence" value="ECO:0007669"/>
    <property type="project" value="UniProtKB-EC"/>
</dbReference>
<accession>A0A7D9DR86</accession>
<dbReference type="CDD" id="cd18809">
    <property type="entry name" value="SF1_C_RecD"/>
    <property type="match status" value="1"/>
</dbReference>
<evidence type="ECO:0000256" key="1">
    <source>
        <dbReference type="RuleBase" id="RU363044"/>
    </source>
</evidence>
<sequence>VMALSYENSKTCVNAIAPLNAMNANLSLNAMNTNLSLNAKLTLNAMNANLTLNAMNANLPLNAMNHEVIRINTKVISGKVYDAKCMTAKCMITMNSRTNNDEKYQYSTFLSYKQRRDRAPTSSCIHCYAQASSHEYQRVVSNNCFHEFIKTRLNCKKSDSVRSAGHIQTTTTNLCSLIYVYRNNSVLQANSALERLQQEMFSLFLLTVEYNTVSIFTDSNGLLKLYRPDTNNENESMNDNLNYKIAQRHEGTLHCISTSRFLICFENSSLASADESCEVNLFKELPDSRSVRLNKKVINETKVIKYKQMDPIKKKVLNQSKLLKFKQMDPMKKKILNESKKVVKEKLEQILVAQRIVFEKIIVMPKGQQKKVSGAICNVPVNCDQTCKILPRPPARSVENTDTSSEKLPTNEDDALEENDDPLNTHQQVTNETCLQSVLPDYPVTLQQSGSLGNEIYDIAPGENRHPASIMTDKKCEQLAFPVLFPEGRFGYTEERKIKLSPVKYFNARLLHYSGRQIPGTPPYWQKFMYEVIAMVKQLGIPTWFMTLSCADLRWPEFFQIVARTQGRDITEEQVEALSYVERCQMLNANPVVTAKHFQHRVETFFSEVLLSKSNPIGKVIYYALRIEFQMRGSPQLHALIWTADCPKLTCDTKDAYVEFIDEHVQANLPSENHEPELHELVKTYQRHNHSKTCRKYKNIPCRFNFGQFFTKRTIIAEPLDENMDEEIKKNVLNRHKEILSKVKQKIDEVLNPSKENYDGTATEKHIFDSVGVTENGYYWALSISSDSDFDLHLKQPVHSCFINNYFVAGIKGFAANVDLQPVFNHYKCITYVCSYFTKDETECSQAIANAAKEARSSNMNIRDGLKKIGAAFLSTREVSSQECVYRCMPELWLRKIFPKTVFVSTDLPEKRIRVTKTQNELDELDDDSTDIYKSNIIERYSLRPRGIPCVDKLCLAKFAAYYYKDYRTDDADTKDSQPDVLNDELLESHHSMEHSEDRLPAKIKLLNKNEYMKCRKVQAVIRYHTPSKTKEPELYFHHLLMLYLPWREESELLSSDQTYTSKFYEPEVQAIVEQNRAMFEPNADAITVALEAMRNNPVKNGHSFDCMNDQENSNVQDELPNDSDPNESFNEQQPSDLDPTQSKEPSTGTITYHNQPSEISDDELCKSVRLLNPKQRCAYDIVLSWCRRLIKNMNSLKPVEVEPIYLFLTGGGGAGKSHLIKTIYHTAVKTFRHPPFNPELPINIDGTTVNTAVAIPKDTGDYLPAMSDQRKTQYRLSLKDLKLVIVDEISMVGNTSLLHIHQRLKEIFGCSSAKLFAGISVIAVGDLYQLPPIKKKAVFDNFKIEAHNLCHPWSFFKIIELTEIMRQKNDKAFTELLNRIRTGSHTEDDIKLIQSRCIAPSDPHYPSDALHIWAENAPVNEHNEAKLETIQKQLYILKAKDLYPKNVKKQDIDKVLARGRSETCGLDGEIHIKEGARVMLTRNINLQDRLINGQMGTVVKIDVNSNNEPNVLYVNFDDEKAGKTTINTSSNSFAKQNNLVPIEPVFAKIKVRPGKASSPEIQRIQFPIALSWACTVHKVQGLTLEKVVISLNLKKQRSFNYGQIYVALSRATSLQGLYILGEMKSKHIKVNPKVNEEYERLRDSSLYFNTPSKDEHSDDTVLTISLLNIRSLRKHSEDIKFHSQLFSSDVLALTEAQLLPNDLDMEIKKNLEPFRTYCQDHPTDKYSSMAICVNPNLEVENYEYIPILNVLKFDLVDTNLQESRSFLLLYRKNNSIVSQYMEALQYIINSSRIDMILGDFNINYLNEIHCQPLLLIESLNYTQIVTEPTFVSAGTLLDHVYVRPTSIRILNNSVVSVYYSDHDAVVTSLQYLT</sequence>
<dbReference type="Pfam" id="PF05970">
    <property type="entry name" value="PIF1"/>
    <property type="match status" value="1"/>
</dbReference>
<evidence type="ECO:0000313" key="6">
    <source>
        <dbReference type="Proteomes" id="UP001152795"/>
    </source>
</evidence>
<dbReference type="Proteomes" id="UP001152795">
    <property type="component" value="Unassembled WGS sequence"/>
</dbReference>
<dbReference type="Gene3D" id="3.40.50.300">
    <property type="entry name" value="P-loop containing nucleotide triphosphate hydrolases"/>
    <property type="match status" value="2"/>
</dbReference>
<dbReference type="EC" id="5.6.2.3" evidence="1"/>
<feature type="compositionally biased region" description="Polar residues" evidence="2">
    <location>
        <begin position="398"/>
        <end position="408"/>
    </location>
</feature>
<dbReference type="GO" id="GO:0000723">
    <property type="term" value="P:telomere maintenance"/>
    <property type="evidence" value="ECO:0007669"/>
    <property type="project" value="InterPro"/>
</dbReference>
<dbReference type="Pfam" id="PF14214">
    <property type="entry name" value="Helitron_like_N"/>
    <property type="match status" value="1"/>
</dbReference>
<keyword evidence="1" id="KW-0378">Hydrolase</keyword>
<dbReference type="PANTHER" id="PTHR47642">
    <property type="entry name" value="ATP-DEPENDENT DNA HELICASE"/>
    <property type="match status" value="1"/>
</dbReference>
<dbReference type="OrthoDB" id="5959374at2759"/>
<reference evidence="5" key="1">
    <citation type="submission" date="2020-04" db="EMBL/GenBank/DDBJ databases">
        <authorList>
            <person name="Alioto T."/>
            <person name="Alioto T."/>
            <person name="Gomez Garrido J."/>
        </authorList>
    </citation>
    <scope>NUCLEOTIDE SEQUENCE</scope>
    <source>
        <strain evidence="5">A484AB</strain>
    </source>
</reference>
<dbReference type="SUPFAM" id="SSF56219">
    <property type="entry name" value="DNase I-like"/>
    <property type="match status" value="1"/>
</dbReference>
<dbReference type="GO" id="GO:0005524">
    <property type="term" value="F:ATP binding"/>
    <property type="evidence" value="ECO:0007669"/>
    <property type="project" value="UniProtKB-KW"/>
</dbReference>
<keyword evidence="6" id="KW-1185">Reference proteome</keyword>
<feature type="non-terminal residue" evidence="5">
    <location>
        <position position="1874"/>
    </location>
</feature>
<keyword evidence="1" id="KW-0547">Nucleotide-binding</keyword>
<evidence type="ECO:0000256" key="2">
    <source>
        <dbReference type="SAM" id="MobiDB-lite"/>
    </source>
</evidence>
<dbReference type="InterPro" id="IPR036691">
    <property type="entry name" value="Endo/exonu/phosph_ase_sf"/>
</dbReference>
<keyword evidence="1" id="KW-0227">DNA damage</keyword>
<dbReference type="InterPro" id="IPR027417">
    <property type="entry name" value="P-loop_NTPase"/>
</dbReference>
<dbReference type="PANTHER" id="PTHR47642:SF5">
    <property type="entry name" value="ATP-DEPENDENT DNA HELICASE"/>
    <property type="match status" value="1"/>
</dbReference>
<dbReference type="InterPro" id="IPR010285">
    <property type="entry name" value="DNA_helicase_pif1-like_DEAD"/>
</dbReference>
<feature type="compositionally biased region" description="Polar residues" evidence="2">
    <location>
        <begin position="1127"/>
        <end position="1157"/>
    </location>
</feature>
<feature type="region of interest" description="Disordered" evidence="2">
    <location>
        <begin position="391"/>
        <end position="418"/>
    </location>
</feature>
<comment type="cofactor">
    <cofactor evidence="1">
        <name>Mg(2+)</name>
        <dbReference type="ChEBI" id="CHEBI:18420"/>
    </cofactor>
</comment>
<gene>
    <name evidence="5" type="ORF">PACLA_8A050060</name>
</gene>
<organism evidence="5 6">
    <name type="scientific">Paramuricea clavata</name>
    <name type="common">Red gorgonian</name>
    <name type="synonym">Violescent sea-whip</name>
    <dbReference type="NCBI Taxonomy" id="317549"/>
    <lineage>
        <taxon>Eukaryota</taxon>
        <taxon>Metazoa</taxon>
        <taxon>Cnidaria</taxon>
        <taxon>Anthozoa</taxon>
        <taxon>Octocorallia</taxon>
        <taxon>Malacalcyonacea</taxon>
        <taxon>Plexauridae</taxon>
        <taxon>Paramuricea</taxon>
    </lineage>
</organism>
<dbReference type="GO" id="GO:0006310">
    <property type="term" value="P:DNA recombination"/>
    <property type="evidence" value="ECO:0007669"/>
    <property type="project" value="UniProtKB-KW"/>
</dbReference>
<evidence type="ECO:0000259" key="3">
    <source>
        <dbReference type="Pfam" id="PF05970"/>
    </source>
</evidence>
<keyword evidence="1" id="KW-0233">DNA recombination</keyword>
<dbReference type="SUPFAM" id="SSF52540">
    <property type="entry name" value="P-loop containing nucleoside triphosphate hydrolases"/>
    <property type="match status" value="2"/>
</dbReference>
<dbReference type="EMBL" id="CACRXK020001975">
    <property type="protein sequence ID" value="CAB3992086.1"/>
    <property type="molecule type" value="Genomic_DNA"/>
</dbReference>
<feature type="region of interest" description="Disordered" evidence="2">
    <location>
        <begin position="1102"/>
        <end position="1157"/>
    </location>
</feature>
<feature type="domain" description="DNA helicase Pif1-like DEAD-box helicase" evidence="3">
    <location>
        <begin position="1203"/>
        <end position="1388"/>
    </location>
</feature>
<comment type="caution">
    <text evidence="5">The sequence shown here is derived from an EMBL/GenBank/DDBJ whole genome shotgun (WGS) entry which is preliminary data.</text>
</comment>
<evidence type="ECO:0000313" key="5">
    <source>
        <dbReference type="EMBL" id="CAB3992086.1"/>
    </source>
</evidence>
<dbReference type="GO" id="GO:0006281">
    <property type="term" value="P:DNA repair"/>
    <property type="evidence" value="ECO:0007669"/>
    <property type="project" value="UniProtKB-KW"/>
</dbReference>
<dbReference type="InterPro" id="IPR025476">
    <property type="entry name" value="Helitron_helicase-like"/>
</dbReference>
<name>A0A7D9DR86_PARCT</name>
<proteinExistence type="inferred from homology"/>
<dbReference type="GO" id="GO:0016787">
    <property type="term" value="F:hydrolase activity"/>
    <property type="evidence" value="ECO:0007669"/>
    <property type="project" value="UniProtKB-KW"/>
</dbReference>
<dbReference type="InterPro" id="IPR051055">
    <property type="entry name" value="PIF1_helicase"/>
</dbReference>
<protein>
    <recommendedName>
        <fullName evidence="1">ATP-dependent DNA helicase</fullName>
        <ecNumber evidence="1">5.6.2.3</ecNumber>
    </recommendedName>
</protein>
<evidence type="ECO:0000259" key="4">
    <source>
        <dbReference type="Pfam" id="PF14214"/>
    </source>
</evidence>
<feature type="domain" description="Helitron helicase-like" evidence="4">
    <location>
        <begin position="512"/>
        <end position="641"/>
    </location>
</feature>
<keyword evidence="1" id="KW-0067">ATP-binding</keyword>
<keyword evidence="1" id="KW-0234">DNA repair</keyword>
<comment type="catalytic activity">
    <reaction evidence="1">
        <text>ATP + H2O = ADP + phosphate + H(+)</text>
        <dbReference type="Rhea" id="RHEA:13065"/>
        <dbReference type="ChEBI" id="CHEBI:15377"/>
        <dbReference type="ChEBI" id="CHEBI:15378"/>
        <dbReference type="ChEBI" id="CHEBI:30616"/>
        <dbReference type="ChEBI" id="CHEBI:43474"/>
        <dbReference type="ChEBI" id="CHEBI:456216"/>
        <dbReference type="EC" id="5.6.2.3"/>
    </reaction>
</comment>